<dbReference type="Proteomes" id="UP000324065">
    <property type="component" value="Unassembled WGS sequence"/>
</dbReference>
<feature type="domain" description="Penicillin-binding protein transpeptidase" evidence="4">
    <location>
        <begin position="266"/>
        <end position="548"/>
    </location>
</feature>
<keyword evidence="3" id="KW-0472">Membrane</keyword>
<dbReference type="SUPFAM" id="SSF56601">
    <property type="entry name" value="beta-lactamase/transpeptidase-like"/>
    <property type="match status" value="1"/>
</dbReference>
<keyword evidence="2" id="KW-0378">Hydrolase</keyword>
<organism evidence="6 7">
    <name type="scientific">Roseospira marina</name>
    <dbReference type="NCBI Taxonomy" id="140057"/>
    <lineage>
        <taxon>Bacteria</taxon>
        <taxon>Pseudomonadati</taxon>
        <taxon>Pseudomonadota</taxon>
        <taxon>Alphaproteobacteria</taxon>
        <taxon>Rhodospirillales</taxon>
        <taxon>Rhodospirillaceae</taxon>
        <taxon>Roseospira</taxon>
    </lineage>
</organism>
<dbReference type="SUPFAM" id="SSF56519">
    <property type="entry name" value="Penicillin binding protein dimerisation domain"/>
    <property type="match status" value="1"/>
</dbReference>
<keyword evidence="7" id="KW-1185">Reference proteome</keyword>
<dbReference type="Pfam" id="PF03717">
    <property type="entry name" value="PBP_dimer"/>
    <property type="match status" value="1"/>
</dbReference>
<dbReference type="EMBL" id="VWPJ01000016">
    <property type="protein sequence ID" value="KAA5604618.1"/>
    <property type="molecule type" value="Genomic_DNA"/>
</dbReference>
<dbReference type="GO" id="GO:0071555">
    <property type="term" value="P:cell wall organization"/>
    <property type="evidence" value="ECO:0007669"/>
    <property type="project" value="TreeGrafter"/>
</dbReference>
<reference evidence="6 7" key="1">
    <citation type="submission" date="2019-09" db="EMBL/GenBank/DDBJ databases">
        <title>Genome sequence of Roseospira marina, one of the more divergent members of the non-sulfur purple photosynthetic bacterial family, the Rhodospirillaceae.</title>
        <authorList>
            <person name="Meyer T."/>
            <person name="Kyndt J."/>
        </authorList>
    </citation>
    <scope>NUCLEOTIDE SEQUENCE [LARGE SCALE GENOMIC DNA]</scope>
    <source>
        <strain evidence="6 7">DSM 15113</strain>
    </source>
</reference>
<dbReference type="InterPro" id="IPR012338">
    <property type="entry name" value="Beta-lactam/transpept-like"/>
</dbReference>
<evidence type="ECO:0000256" key="1">
    <source>
        <dbReference type="ARBA" id="ARBA00004370"/>
    </source>
</evidence>
<protein>
    <submittedName>
        <fullName evidence="6">Penicillin-binding protein 2</fullName>
    </submittedName>
</protein>
<sequence>MPALLRSLVRRSSRRGAFLYPGAEIRDLPGAQGRHPARVRVSVEGQAKAAVEVGRNRLAITAGVFALAFCVIAGRLVDLMALNGGEAEAMAAAMAASDGPVVGAVVARSDIVDRNGVILATNLPTVNLYADTRAILDPEEAARRLVQLFPDMEYGETRDKLASGGHFVYLRRHLTPEQQEAVNLLGQPGLEFEPTERRVYPQGPLAAHVLGATSTDNHGIAGIESSFDRYLLEKAEPLQLSLDVRVQHAVRDVLLKAVDRFHAIAGAALVADVRTGEILALVSLPDYQPEAFSGAPADSRRNRATLGVYEMGSTFKLVNTALGLEVGGYHVTDGFDASHPLRMAGFTIHDDHAQARWLSIEEILVHSSNIGSAKMALAIGGDAQKAFLDRLGLLSPISLELPEVGKPLYPDPWRPINTVTISYGHGVAVTPVHMVNAVMPLVNGGWYRPATLLRQDPEAPPPGHQVVSARTSDTMRSLMRRVVTDGTGRKADVAGYLVGGKTGTAEKNEHGRYRHKALLPSFVAAFPMDDPRYVVLAMLDEPKGIPETHGFAAAGWNAAPTAGAMIARIAPILGVRPRGPETPVAPEVRFATASGDAGRAVH</sequence>
<keyword evidence="2" id="KW-0121">Carboxypeptidase</keyword>
<dbReference type="Gene3D" id="3.90.1310.10">
    <property type="entry name" value="Penicillin-binding protein 2a (Domain 2)"/>
    <property type="match status" value="1"/>
</dbReference>
<dbReference type="PANTHER" id="PTHR30627">
    <property type="entry name" value="PEPTIDOGLYCAN D,D-TRANSPEPTIDASE"/>
    <property type="match status" value="1"/>
</dbReference>
<dbReference type="PANTHER" id="PTHR30627:SF1">
    <property type="entry name" value="PEPTIDOGLYCAN D,D-TRANSPEPTIDASE FTSI"/>
    <property type="match status" value="1"/>
</dbReference>
<dbReference type="Pfam" id="PF00905">
    <property type="entry name" value="Transpeptidase"/>
    <property type="match status" value="1"/>
</dbReference>
<comment type="subcellular location">
    <subcellularLocation>
        <location evidence="1">Membrane</location>
    </subcellularLocation>
</comment>
<dbReference type="InterPro" id="IPR005311">
    <property type="entry name" value="PBP_dimer"/>
</dbReference>
<dbReference type="AlphaFoldDB" id="A0A5M6IAC1"/>
<dbReference type="InterPro" id="IPR001460">
    <property type="entry name" value="PCN-bd_Tpept"/>
</dbReference>
<comment type="caution">
    <text evidence="6">The sequence shown here is derived from an EMBL/GenBank/DDBJ whole genome shotgun (WGS) entry which is preliminary data.</text>
</comment>
<gene>
    <name evidence="6" type="ORF">F1188_15250</name>
</gene>
<dbReference type="GO" id="GO:0004180">
    <property type="term" value="F:carboxypeptidase activity"/>
    <property type="evidence" value="ECO:0007669"/>
    <property type="project" value="UniProtKB-KW"/>
</dbReference>
<dbReference type="Gene3D" id="3.30.450.330">
    <property type="match status" value="1"/>
</dbReference>
<evidence type="ECO:0000256" key="3">
    <source>
        <dbReference type="ARBA" id="ARBA00023136"/>
    </source>
</evidence>
<evidence type="ECO:0000313" key="6">
    <source>
        <dbReference type="EMBL" id="KAA5604618.1"/>
    </source>
</evidence>
<evidence type="ECO:0000259" key="4">
    <source>
        <dbReference type="Pfam" id="PF00905"/>
    </source>
</evidence>
<dbReference type="OrthoDB" id="9789078at2"/>
<feature type="domain" description="Penicillin-binding protein dimerisation" evidence="5">
    <location>
        <begin position="106"/>
        <end position="216"/>
    </location>
</feature>
<keyword evidence="2" id="KW-0645">Protease</keyword>
<name>A0A5M6IAC1_9PROT</name>
<evidence type="ECO:0000256" key="2">
    <source>
        <dbReference type="ARBA" id="ARBA00022645"/>
    </source>
</evidence>
<proteinExistence type="predicted"/>
<dbReference type="Gene3D" id="3.40.710.10">
    <property type="entry name" value="DD-peptidase/beta-lactamase superfamily"/>
    <property type="match status" value="1"/>
</dbReference>
<evidence type="ECO:0000313" key="7">
    <source>
        <dbReference type="Proteomes" id="UP000324065"/>
    </source>
</evidence>
<dbReference type="InterPro" id="IPR050515">
    <property type="entry name" value="Beta-lactam/transpept"/>
</dbReference>
<dbReference type="InterPro" id="IPR036138">
    <property type="entry name" value="PBP_dimer_sf"/>
</dbReference>
<accession>A0A5M6IAC1</accession>
<dbReference type="GO" id="GO:0008658">
    <property type="term" value="F:penicillin binding"/>
    <property type="evidence" value="ECO:0007669"/>
    <property type="project" value="InterPro"/>
</dbReference>
<dbReference type="GO" id="GO:0005886">
    <property type="term" value="C:plasma membrane"/>
    <property type="evidence" value="ECO:0007669"/>
    <property type="project" value="TreeGrafter"/>
</dbReference>
<evidence type="ECO:0000259" key="5">
    <source>
        <dbReference type="Pfam" id="PF03717"/>
    </source>
</evidence>